<evidence type="ECO:0000259" key="7">
    <source>
        <dbReference type="Pfam" id="PF00482"/>
    </source>
</evidence>
<dbReference type="KEGG" id="gog:C1280_20225"/>
<keyword evidence="4 6" id="KW-1133">Transmembrane helix</keyword>
<dbReference type="PANTHER" id="PTHR35007:SF2">
    <property type="entry name" value="PILUS ASSEMBLE PROTEIN"/>
    <property type="match status" value="1"/>
</dbReference>
<organism evidence="8 9">
    <name type="scientific">Gemmata obscuriglobus</name>
    <dbReference type="NCBI Taxonomy" id="114"/>
    <lineage>
        <taxon>Bacteria</taxon>
        <taxon>Pseudomonadati</taxon>
        <taxon>Planctomycetota</taxon>
        <taxon>Planctomycetia</taxon>
        <taxon>Gemmatales</taxon>
        <taxon>Gemmataceae</taxon>
        <taxon>Gemmata</taxon>
    </lineage>
</organism>
<dbReference type="RefSeq" id="WP_010037068.1">
    <property type="nucleotide sequence ID" value="NZ_CP025958.1"/>
</dbReference>
<accession>A0A2Z3HCU4</accession>
<feature type="transmembrane region" description="Helical" evidence="6">
    <location>
        <begin position="93"/>
        <end position="116"/>
    </location>
</feature>
<evidence type="ECO:0000256" key="3">
    <source>
        <dbReference type="ARBA" id="ARBA00022692"/>
    </source>
</evidence>
<gene>
    <name evidence="8" type="ORF">C1280_20225</name>
</gene>
<dbReference type="InterPro" id="IPR018076">
    <property type="entry name" value="T2SS_GspF_dom"/>
</dbReference>
<evidence type="ECO:0000256" key="5">
    <source>
        <dbReference type="ARBA" id="ARBA00023136"/>
    </source>
</evidence>
<proteinExistence type="predicted"/>
<evidence type="ECO:0000313" key="9">
    <source>
        <dbReference type="Proteomes" id="UP000245802"/>
    </source>
</evidence>
<evidence type="ECO:0000256" key="6">
    <source>
        <dbReference type="SAM" id="Phobius"/>
    </source>
</evidence>
<dbReference type="PANTHER" id="PTHR35007">
    <property type="entry name" value="INTEGRAL MEMBRANE PROTEIN-RELATED"/>
    <property type="match status" value="1"/>
</dbReference>
<evidence type="ECO:0000256" key="4">
    <source>
        <dbReference type="ARBA" id="ARBA00022989"/>
    </source>
</evidence>
<feature type="transmembrane region" description="Helical" evidence="6">
    <location>
        <begin position="277"/>
        <end position="299"/>
    </location>
</feature>
<dbReference type="GO" id="GO:0005886">
    <property type="term" value="C:plasma membrane"/>
    <property type="evidence" value="ECO:0007669"/>
    <property type="project" value="UniProtKB-SubCell"/>
</dbReference>
<keyword evidence="9" id="KW-1185">Reference proteome</keyword>
<reference evidence="8 9" key="1">
    <citation type="submission" date="2018-01" db="EMBL/GenBank/DDBJ databases">
        <title>G. obscuriglobus.</title>
        <authorList>
            <person name="Franke J."/>
            <person name="Blomberg W."/>
            <person name="Selmecki A."/>
        </authorList>
    </citation>
    <scope>NUCLEOTIDE SEQUENCE [LARGE SCALE GENOMIC DNA]</scope>
    <source>
        <strain evidence="8 9">DSM 5831</strain>
    </source>
</reference>
<comment type="subcellular location">
    <subcellularLocation>
        <location evidence="1">Cell membrane</location>
        <topology evidence="1">Multi-pass membrane protein</topology>
    </subcellularLocation>
</comment>
<dbReference type="Pfam" id="PF00482">
    <property type="entry name" value="T2SSF"/>
    <property type="match status" value="1"/>
</dbReference>
<dbReference type="OrthoDB" id="9810662at2"/>
<feature type="transmembrane region" description="Helical" evidence="6">
    <location>
        <begin position="128"/>
        <end position="149"/>
    </location>
</feature>
<sequence>MLALAVGGLAFGAVALGALAAVRLLEERPTHDVGRALRRLRELNGAAAPGDAGEAGGWLATVGAWLGSRLAFRSGARAVELADRLALAGYRHPSAVLCYGAAQLVLMIAPAATAGGAAFTLEGAWNKVLLWAAAGGAAGLVAPSVLLGARIEKRQRLIRNALPDALDIMVLSVEGGSSLNAALMWAADEIRDVHPVLGAELLVVQREVQLGLSMGDAFQGFARRCGIPEGRDLAAALIQSEKYGASVGKALRTFADSARQDRQAWAEEVAQKASVKVVFPMLLCIFPAIFIVLLGPAAVQMSQLFAR</sequence>
<keyword evidence="3 6" id="KW-0812">Transmembrane</keyword>
<keyword evidence="5 6" id="KW-0472">Membrane</keyword>
<name>A0A2Z3HCU4_9BACT</name>
<dbReference type="EMBL" id="CP025958">
    <property type="protein sequence ID" value="AWM39080.1"/>
    <property type="molecule type" value="Genomic_DNA"/>
</dbReference>
<dbReference type="Proteomes" id="UP000245802">
    <property type="component" value="Chromosome"/>
</dbReference>
<dbReference type="AlphaFoldDB" id="A0A2Z3HCU4"/>
<evidence type="ECO:0000256" key="2">
    <source>
        <dbReference type="ARBA" id="ARBA00022475"/>
    </source>
</evidence>
<evidence type="ECO:0000256" key="1">
    <source>
        <dbReference type="ARBA" id="ARBA00004651"/>
    </source>
</evidence>
<feature type="domain" description="Type II secretion system protein GspF" evidence="7">
    <location>
        <begin position="166"/>
        <end position="294"/>
    </location>
</feature>
<keyword evidence="2" id="KW-1003">Cell membrane</keyword>
<protein>
    <recommendedName>
        <fullName evidence="7">Type II secretion system protein GspF domain-containing protein</fullName>
    </recommendedName>
</protein>
<evidence type="ECO:0000313" key="8">
    <source>
        <dbReference type="EMBL" id="AWM39080.1"/>
    </source>
</evidence>